<keyword evidence="1" id="KW-1133">Transmembrane helix</keyword>
<evidence type="ECO:0000256" key="1">
    <source>
        <dbReference type="SAM" id="Phobius"/>
    </source>
</evidence>
<gene>
    <name evidence="2" type="ORF">FA10DRAFT_41075</name>
</gene>
<proteinExistence type="predicted"/>
<keyword evidence="1" id="KW-0472">Membrane</keyword>
<organism evidence="2 3">
    <name type="scientific">Acaromyces ingoldii</name>
    <dbReference type="NCBI Taxonomy" id="215250"/>
    <lineage>
        <taxon>Eukaryota</taxon>
        <taxon>Fungi</taxon>
        <taxon>Dikarya</taxon>
        <taxon>Basidiomycota</taxon>
        <taxon>Ustilaginomycotina</taxon>
        <taxon>Exobasidiomycetes</taxon>
        <taxon>Exobasidiales</taxon>
        <taxon>Cryptobasidiaceae</taxon>
        <taxon>Acaromyces</taxon>
    </lineage>
</organism>
<name>A0A316YZ93_9BASI</name>
<dbReference type="RefSeq" id="XP_025381282.1">
    <property type="nucleotide sequence ID" value="XM_025525465.1"/>
</dbReference>
<feature type="transmembrane region" description="Helical" evidence="1">
    <location>
        <begin position="89"/>
        <end position="109"/>
    </location>
</feature>
<feature type="transmembrane region" description="Helical" evidence="1">
    <location>
        <begin position="12"/>
        <end position="32"/>
    </location>
</feature>
<keyword evidence="1" id="KW-0812">Transmembrane</keyword>
<evidence type="ECO:0000313" key="3">
    <source>
        <dbReference type="Proteomes" id="UP000245768"/>
    </source>
</evidence>
<dbReference type="Proteomes" id="UP000245768">
    <property type="component" value="Unassembled WGS sequence"/>
</dbReference>
<dbReference type="GeneID" id="37047381"/>
<dbReference type="EMBL" id="KZ819634">
    <property type="protein sequence ID" value="PWN94084.1"/>
    <property type="molecule type" value="Genomic_DNA"/>
</dbReference>
<accession>A0A316YZ93</accession>
<dbReference type="OrthoDB" id="10614732at2759"/>
<dbReference type="InParanoid" id="A0A316YZ93"/>
<evidence type="ECO:0000313" key="2">
    <source>
        <dbReference type="EMBL" id="PWN94084.1"/>
    </source>
</evidence>
<keyword evidence="3" id="KW-1185">Reference proteome</keyword>
<sequence>MARWRLRIQTGVLVIQYLLYALFLVHFIYRFIHDLFLAALGWTHRQDRTCEPAAGQTIFVTSQQQTVLARPIDWSQLHEAAGEGVNGAAAFWLLFVLPLFIAVLLLMAANLPCYVGAVPLPDPCPDTVRYKLCYNEESQKMEFQRVDHAGGPRLPSGEPLYELVRDKDGEGWAVREATVSTIPVFDHITFSPWYR</sequence>
<protein>
    <submittedName>
        <fullName evidence="2">Uncharacterized protein</fullName>
    </submittedName>
</protein>
<dbReference type="AlphaFoldDB" id="A0A316YZ93"/>
<reference evidence="2" key="1">
    <citation type="journal article" date="2018" name="Mol. Biol. Evol.">
        <title>Broad Genomic Sampling Reveals a Smut Pathogenic Ancestry of the Fungal Clade Ustilaginomycotina.</title>
        <authorList>
            <person name="Kijpornyongpan T."/>
            <person name="Mondo S.J."/>
            <person name="Barry K."/>
            <person name="Sandor L."/>
            <person name="Lee J."/>
            <person name="Lipzen A."/>
            <person name="Pangilinan J."/>
            <person name="LaButti K."/>
            <person name="Hainaut M."/>
            <person name="Henrissat B."/>
            <person name="Grigoriev I.V."/>
            <person name="Spatafora J.W."/>
            <person name="Aime M.C."/>
        </authorList>
    </citation>
    <scope>NUCLEOTIDE SEQUENCE [LARGE SCALE GENOMIC DNA]</scope>
    <source>
        <strain evidence="2">MCA 4198</strain>
    </source>
</reference>